<keyword evidence="12" id="KW-1185">Reference proteome</keyword>
<feature type="domain" description="Fe2OG dioxygenase" evidence="10">
    <location>
        <begin position="202"/>
        <end position="304"/>
    </location>
</feature>
<accession>A0A2U1M5A9</accession>
<evidence type="ECO:0000256" key="4">
    <source>
        <dbReference type="ARBA" id="ARBA00022490"/>
    </source>
</evidence>
<dbReference type="GO" id="GO:0046872">
    <property type="term" value="F:metal ion binding"/>
    <property type="evidence" value="ECO:0007669"/>
    <property type="project" value="UniProtKB-KW"/>
</dbReference>
<keyword evidence="5 9" id="KW-0479">Metal-binding</keyword>
<dbReference type="SUPFAM" id="SSF51197">
    <property type="entry name" value="Clavaminate synthase-like"/>
    <property type="match status" value="1"/>
</dbReference>
<protein>
    <submittedName>
        <fullName evidence="11">Protein DMR6-LIKE OXYGENASE 1</fullName>
    </submittedName>
</protein>
<dbReference type="Gene3D" id="2.60.120.330">
    <property type="entry name" value="B-lactam Antibiotic, Isopenicillin N Synthase, Chain"/>
    <property type="match status" value="1"/>
</dbReference>
<dbReference type="Proteomes" id="UP000245207">
    <property type="component" value="Unassembled WGS sequence"/>
</dbReference>
<dbReference type="OrthoDB" id="627829at2759"/>
<keyword evidence="6 9" id="KW-0408">Iron</keyword>
<evidence type="ECO:0000313" key="12">
    <source>
        <dbReference type="Proteomes" id="UP000245207"/>
    </source>
</evidence>
<gene>
    <name evidence="11" type="ORF">CTI12_AA418600</name>
</gene>
<comment type="caution">
    <text evidence="11">The sequence shown here is derived from an EMBL/GenBank/DDBJ whole genome shotgun (WGS) entry which is preliminary data.</text>
</comment>
<sequence length="354" mass="39922">MEHGEISVGDFTSAMTLTHDHERGENIPERYILPPLQRPNPNLIDHPLTSLPVIDLSLLNDPLLRSRATNEIHAACNNLGFFQVVNHGIPISVMQDALDVATEFFHLPSEEKMQFASANVREPVRYGTSMNHMVDKVLCWRDFIKHYANPIQEWIHLWPSTPSSYREKMGTYAKAVHTLQKQLMAIVLENLGLNANYLHEDIEAGCQVMAVNCYPPCPKPDLALGMLPHSDYGTITILNQNQQGLEIMDNDNTWHSVPFIQGALIVQLGDQVELISNGRHKSTIHRATVNTERKRLSIASVHSLPIVKKVGPAPQLVDEQHPIAYKEGSFSEFLDYISVNCLLEARYIDTLKIQ</sequence>
<organism evidence="11 12">
    <name type="scientific">Artemisia annua</name>
    <name type="common">Sweet wormwood</name>
    <dbReference type="NCBI Taxonomy" id="35608"/>
    <lineage>
        <taxon>Eukaryota</taxon>
        <taxon>Viridiplantae</taxon>
        <taxon>Streptophyta</taxon>
        <taxon>Embryophyta</taxon>
        <taxon>Tracheophyta</taxon>
        <taxon>Spermatophyta</taxon>
        <taxon>Magnoliopsida</taxon>
        <taxon>eudicotyledons</taxon>
        <taxon>Gunneridae</taxon>
        <taxon>Pentapetalae</taxon>
        <taxon>asterids</taxon>
        <taxon>campanulids</taxon>
        <taxon>Asterales</taxon>
        <taxon>Asteraceae</taxon>
        <taxon>Asteroideae</taxon>
        <taxon>Anthemideae</taxon>
        <taxon>Artemisiinae</taxon>
        <taxon>Artemisia</taxon>
    </lineage>
</organism>
<evidence type="ECO:0000259" key="10">
    <source>
        <dbReference type="PROSITE" id="PS51471"/>
    </source>
</evidence>
<dbReference type="Pfam" id="PF14226">
    <property type="entry name" value="DIOX_N"/>
    <property type="match status" value="1"/>
</dbReference>
<comment type="similarity">
    <text evidence="3 9">Belongs to the iron/ascorbate-dependent oxidoreductase family.</text>
</comment>
<dbReference type="AlphaFoldDB" id="A0A2U1M5A9"/>
<evidence type="ECO:0000256" key="9">
    <source>
        <dbReference type="RuleBase" id="RU003682"/>
    </source>
</evidence>
<dbReference type="InterPro" id="IPR050295">
    <property type="entry name" value="Plant_2OG-oxidoreductases"/>
</dbReference>
<dbReference type="FunFam" id="2.60.120.330:FF:000015">
    <property type="entry name" value="Protein DMR6-LIKE OXYGENASE 1"/>
    <property type="match status" value="1"/>
</dbReference>
<dbReference type="InterPro" id="IPR005123">
    <property type="entry name" value="Oxoglu/Fe-dep_dioxygenase_dom"/>
</dbReference>
<dbReference type="PROSITE" id="PS51471">
    <property type="entry name" value="FE2OG_OXY"/>
    <property type="match status" value="1"/>
</dbReference>
<dbReference type="STRING" id="35608.A0A2U1M5A9"/>
<name>A0A2U1M5A9_ARTAN</name>
<keyword evidence="7" id="KW-0539">Nucleus</keyword>
<reference evidence="11 12" key="1">
    <citation type="journal article" date="2018" name="Mol. Plant">
        <title>The genome of Artemisia annua provides insight into the evolution of Asteraceae family and artemisinin biosynthesis.</title>
        <authorList>
            <person name="Shen Q."/>
            <person name="Zhang L."/>
            <person name="Liao Z."/>
            <person name="Wang S."/>
            <person name="Yan T."/>
            <person name="Shi P."/>
            <person name="Liu M."/>
            <person name="Fu X."/>
            <person name="Pan Q."/>
            <person name="Wang Y."/>
            <person name="Lv Z."/>
            <person name="Lu X."/>
            <person name="Zhang F."/>
            <person name="Jiang W."/>
            <person name="Ma Y."/>
            <person name="Chen M."/>
            <person name="Hao X."/>
            <person name="Li L."/>
            <person name="Tang Y."/>
            <person name="Lv G."/>
            <person name="Zhou Y."/>
            <person name="Sun X."/>
            <person name="Brodelius P.E."/>
            <person name="Rose J.K.C."/>
            <person name="Tang K."/>
        </authorList>
    </citation>
    <scope>NUCLEOTIDE SEQUENCE [LARGE SCALE GENOMIC DNA]</scope>
    <source>
        <strain evidence="12">cv. Huhao1</strain>
        <tissue evidence="11">Leaf</tissue>
    </source>
</reference>
<keyword evidence="9" id="KW-0560">Oxidoreductase</keyword>
<proteinExistence type="inferred from homology"/>
<evidence type="ECO:0000256" key="3">
    <source>
        <dbReference type="ARBA" id="ARBA00008056"/>
    </source>
</evidence>
<evidence type="ECO:0000256" key="8">
    <source>
        <dbReference type="ARBA" id="ARBA00059922"/>
    </source>
</evidence>
<dbReference type="InterPro" id="IPR026992">
    <property type="entry name" value="DIOX_N"/>
</dbReference>
<comment type="subcellular location">
    <subcellularLocation>
        <location evidence="2">Cytoplasm</location>
    </subcellularLocation>
    <subcellularLocation>
        <location evidence="1">Nucleus</location>
    </subcellularLocation>
</comment>
<dbReference type="InterPro" id="IPR027443">
    <property type="entry name" value="IPNS-like_sf"/>
</dbReference>
<evidence type="ECO:0000256" key="1">
    <source>
        <dbReference type="ARBA" id="ARBA00004123"/>
    </source>
</evidence>
<evidence type="ECO:0000256" key="7">
    <source>
        <dbReference type="ARBA" id="ARBA00023242"/>
    </source>
</evidence>
<dbReference type="InterPro" id="IPR044861">
    <property type="entry name" value="IPNS-like_FE2OG_OXY"/>
</dbReference>
<dbReference type="EMBL" id="PKPP01006456">
    <property type="protein sequence ID" value="PWA56435.1"/>
    <property type="molecule type" value="Genomic_DNA"/>
</dbReference>
<dbReference type="GO" id="GO:0016705">
    <property type="term" value="F:oxidoreductase activity, acting on paired donors, with incorporation or reduction of molecular oxygen"/>
    <property type="evidence" value="ECO:0007669"/>
    <property type="project" value="UniProtKB-ARBA"/>
</dbReference>
<evidence type="ECO:0000256" key="2">
    <source>
        <dbReference type="ARBA" id="ARBA00004496"/>
    </source>
</evidence>
<dbReference type="GO" id="GO:0005737">
    <property type="term" value="C:cytoplasm"/>
    <property type="evidence" value="ECO:0007669"/>
    <property type="project" value="UniProtKB-SubCell"/>
</dbReference>
<evidence type="ECO:0000313" key="11">
    <source>
        <dbReference type="EMBL" id="PWA56435.1"/>
    </source>
</evidence>
<dbReference type="PANTHER" id="PTHR47991">
    <property type="entry name" value="OXOGLUTARATE/IRON-DEPENDENT DIOXYGENASE"/>
    <property type="match status" value="1"/>
</dbReference>
<dbReference type="GO" id="GO:0005634">
    <property type="term" value="C:nucleus"/>
    <property type="evidence" value="ECO:0007669"/>
    <property type="project" value="UniProtKB-SubCell"/>
</dbReference>
<evidence type="ECO:0000256" key="6">
    <source>
        <dbReference type="ARBA" id="ARBA00023004"/>
    </source>
</evidence>
<comment type="function">
    <text evidence="8">Involved in the regulation of shoot development and salicylic acid (SA) homeostasis.</text>
</comment>
<dbReference type="PRINTS" id="PR00682">
    <property type="entry name" value="IPNSYNTHASE"/>
</dbReference>
<evidence type="ECO:0000256" key="5">
    <source>
        <dbReference type="ARBA" id="ARBA00022723"/>
    </source>
</evidence>
<keyword evidence="4" id="KW-0963">Cytoplasm</keyword>
<dbReference type="Pfam" id="PF03171">
    <property type="entry name" value="2OG-FeII_Oxy"/>
    <property type="match status" value="1"/>
</dbReference>